<reference evidence="12 13" key="1">
    <citation type="journal article" date="2004" name="Nature">
        <title>Genome sequence of the ultrasmall unicellular red alga Cyanidioschyzon merolae 10D.</title>
        <authorList>
            <person name="Matsuzaki M."/>
            <person name="Misumi O."/>
            <person name="Shin-i T."/>
            <person name="Maruyama S."/>
            <person name="Takahara M."/>
            <person name="Miyagishima S."/>
            <person name="Mori T."/>
            <person name="Nishida K."/>
            <person name="Yagisawa F."/>
            <person name="Nishida K."/>
            <person name="Yoshida Y."/>
            <person name="Nishimura Y."/>
            <person name="Nakao S."/>
            <person name="Kobayashi T."/>
            <person name="Momoyama Y."/>
            <person name="Higashiyama T."/>
            <person name="Minoda A."/>
            <person name="Sano M."/>
            <person name="Nomoto H."/>
            <person name="Oishi K."/>
            <person name="Hayashi H."/>
            <person name="Ohta F."/>
            <person name="Nishizaka S."/>
            <person name="Haga S."/>
            <person name="Miura S."/>
            <person name="Morishita T."/>
            <person name="Kabeya Y."/>
            <person name="Terasawa K."/>
            <person name="Suzuki Y."/>
            <person name="Ishii Y."/>
            <person name="Asakawa S."/>
            <person name="Takano H."/>
            <person name="Ohta N."/>
            <person name="Kuroiwa H."/>
            <person name="Tanaka K."/>
            <person name="Shimizu N."/>
            <person name="Sugano S."/>
            <person name="Sato N."/>
            <person name="Nozaki H."/>
            <person name="Ogasawara N."/>
            <person name="Kohara Y."/>
            <person name="Kuroiwa T."/>
        </authorList>
    </citation>
    <scope>NUCLEOTIDE SEQUENCE [LARGE SCALE GENOMIC DNA]</scope>
    <source>
        <strain evidence="12 13">10D</strain>
    </source>
</reference>
<comment type="subcellular location">
    <subcellularLocation>
        <location evidence="1">Membrane</location>
        <topology evidence="1">Multi-pass membrane protein</topology>
    </subcellularLocation>
    <subcellularLocation>
        <location evidence="2">Plastid</location>
        <location evidence="2">Chloroplast</location>
    </subcellularLocation>
</comment>
<dbReference type="Proteomes" id="UP000007014">
    <property type="component" value="Chromosome 20"/>
</dbReference>
<gene>
    <name evidence="12" type="ORF">CYME_CMT191C</name>
</gene>
<evidence type="ECO:0000256" key="2">
    <source>
        <dbReference type="ARBA" id="ARBA00004229"/>
    </source>
</evidence>
<dbReference type="GO" id="GO:0009507">
    <property type="term" value="C:chloroplast"/>
    <property type="evidence" value="ECO:0007669"/>
    <property type="project" value="UniProtKB-SubCell"/>
</dbReference>
<dbReference type="OMA" id="VCADVIM"/>
<keyword evidence="4" id="KW-0150">Chloroplast</keyword>
<dbReference type="GeneID" id="16997702"/>
<evidence type="ECO:0000313" key="13">
    <source>
        <dbReference type="Proteomes" id="UP000007014"/>
    </source>
</evidence>
<evidence type="ECO:0000256" key="1">
    <source>
        <dbReference type="ARBA" id="ARBA00004141"/>
    </source>
</evidence>
<dbReference type="Gramene" id="CMT191CT">
    <property type="protein sequence ID" value="CMT191CT"/>
    <property type="gene ID" value="CMT191C"/>
</dbReference>
<protein>
    <submittedName>
        <fullName evidence="12">Uncharacterized protein</fullName>
    </submittedName>
</protein>
<dbReference type="HOGENOM" id="CLU_571573_0_0_1"/>
<dbReference type="GO" id="GO:0016020">
    <property type="term" value="C:membrane"/>
    <property type="evidence" value="ECO:0007669"/>
    <property type="project" value="UniProtKB-SubCell"/>
</dbReference>
<evidence type="ECO:0000256" key="7">
    <source>
        <dbReference type="ARBA" id="ARBA00022946"/>
    </source>
</evidence>
<dbReference type="PANTHER" id="PTHR31620:SF15">
    <property type="entry name" value="PROTEIN RETICULATA-RELATED 2, CHLOROPLASTIC-RELATED"/>
    <property type="match status" value="1"/>
</dbReference>
<dbReference type="AlphaFoldDB" id="M1UXH9"/>
<keyword evidence="13" id="KW-1185">Reference proteome</keyword>
<dbReference type="STRING" id="280699.M1UXH9"/>
<dbReference type="Pfam" id="PF11891">
    <property type="entry name" value="RETICULATA-like"/>
    <property type="match status" value="1"/>
</dbReference>
<keyword evidence="9 11" id="KW-0472">Membrane</keyword>
<evidence type="ECO:0000256" key="9">
    <source>
        <dbReference type="ARBA" id="ARBA00023136"/>
    </source>
</evidence>
<dbReference type="InterPro" id="IPR021825">
    <property type="entry name" value="RETICULATA-related"/>
</dbReference>
<evidence type="ECO:0000256" key="6">
    <source>
        <dbReference type="ARBA" id="ARBA00022692"/>
    </source>
</evidence>
<keyword evidence="5" id="KW-0934">Plastid</keyword>
<evidence type="ECO:0000256" key="4">
    <source>
        <dbReference type="ARBA" id="ARBA00022528"/>
    </source>
</evidence>
<comment type="similarity">
    <text evidence="3">Belongs to the RETICULATA family.</text>
</comment>
<dbReference type="OrthoDB" id="205639at2759"/>
<keyword evidence="7" id="KW-0809">Transit peptide</keyword>
<dbReference type="KEGG" id="cme:CYME_CMT191C"/>
<feature type="compositionally biased region" description="Polar residues" evidence="10">
    <location>
        <begin position="114"/>
        <end position="130"/>
    </location>
</feature>
<dbReference type="EMBL" id="AP006502">
    <property type="protein sequence ID" value="BAM83181.1"/>
    <property type="molecule type" value="Genomic_DNA"/>
</dbReference>
<feature type="compositionally biased region" description="Gly residues" evidence="10">
    <location>
        <begin position="149"/>
        <end position="167"/>
    </location>
</feature>
<accession>M1UXH9</accession>
<name>M1UXH9_CYAM1</name>
<dbReference type="eggNOG" id="ENOG502QPQK">
    <property type="taxonomic scope" value="Eukaryota"/>
</dbReference>
<evidence type="ECO:0000313" key="12">
    <source>
        <dbReference type="EMBL" id="BAM83181.1"/>
    </source>
</evidence>
<reference evidence="12 13" key="2">
    <citation type="journal article" date="2007" name="BMC Biol.">
        <title>A 100%-complete sequence reveals unusually simple genomic features in the hot-spring red alga Cyanidioschyzon merolae.</title>
        <authorList>
            <person name="Nozaki H."/>
            <person name="Takano H."/>
            <person name="Misumi O."/>
            <person name="Terasawa K."/>
            <person name="Matsuzaki M."/>
            <person name="Maruyama S."/>
            <person name="Nishida K."/>
            <person name="Yagisawa F."/>
            <person name="Yoshida Y."/>
            <person name="Fujiwara T."/>
            <person name="Takio S."/>
            <person name="Tamura K."/>
            <person name="Chung S.J."/>
            <person name="Nakamura S."/>
            <person name="Kuroiwa H."/>
            <person name="Tanaka K."/>
            <person name="Sato N."/>
            <person name="Kuroiwa T."/>
        </authorList>
    </citation>
    <scope>NUCLEOTIDE SEQUENCE [LARGE SCALE GENOMIC DNA]</scope>
    <source>
        <strain evidence="12 13">10D</strain>
    </source>
</reference>
<feature type="region of interest" description="Disordered" evidence="10">
    <location>
        <begin position="104"/>
        <end position="175"/>
    </location>
</feature>
<evidence type="ECO:0000256" key="11">
    <source>
        <dbReference type="SAM" id="Phobius"/>
    </source>
</evidence>
<evidence type="ECO:0000256" key="10">
    <source>
        <dbReference type="SAM" id="MobiDB-lite"/>
    </source>
</evidence>
<dbReference type="RefSeq" id="XP_005539217.1">
    <property type="nucleotide sequence ID" value="XM_005539160.1"/>
</dbReference>
<proteinExistence type="inferred from homology"/>
<evidence type="ECO:0000256" key="3">
    <source>
        <dbReference type="ARBA" id="ARBA00010793"/>
    </source>
</evidence>
<organism evidence="12 13">
    <name type="scientific">Cyanidioschyzon merolae (strain NIES-3377 / 10D)</name>
    <name type="common">Unicellular red alga</name>
    <dbReference type="NCBI Taxonomy" id="280699"/>
    <lineage>
        <taxon>Eukaryota</taxon>
        <taxon>Rhodophyta</taxon>
        <taxon>Bangiophyceae</taxon>
        <taxon>Cyanidiales</taxon>
        <taxon>Cyanidiaceae</taxon>
        <taxon>Cyanidioschyzon</taxon>
    </lineage>
</organism>
<sequence length="478" mass="52705">MFCAFLTPAGAVAGASRRGRYCPERQLVRALHGGRVPRRAYSRTEAALPALVSRRRVRSHGDPPVKLLGNIRVWRSRSSASRRNSDRHLLPGLARTRSVSSCLGLEDRDRHRSQPQPGTVVGSETASLSENVDHGLSGPSPTSGVDSGNNGGNGSFGKGNGGSGGRYEGPDEHGDYWSPDPEIAGVLRAYKRSLQSLPPEVVQAIQHGWIERRTLARYLAQDRGLVAWLLQWRFFRDRVLADPEFIFKLLAQEYIGNGTQLVGEFLVRGRELVDELEYVLSDLVVGTVVEASFVVLLAPYTPFPQMSQLETGAVQRGLIGSVWQRYLNWATSLPANAFEKSLPPLRVYTLPSRVLTVLHTSAQYFLIGFASGVVGTAITYGLLHLRKAMDAHYTPVRPMPPVLPNSIGWGAFMALSSNPRFQLVEGLERLSHMLFANHAVLNRSLIVSLRFLNNFYGGIHFVQFFRWAGLQATGQTGP</sequence>
<dbReference type="PANTHER" id="PTHR31620">
    <property type="entry name" value="PROTEIN RETICULATA-RELATED 2, CHLOROPLASTIC-RELATED"/>
    <property type="match status" value="1"/>
</dbReference>
<keyword evidence="8 11" id="KW-1133">Transmembrane helix</keyword>
<evidence type="ECO:0000256" key="5">
    <source>
        <dbReference type="ARBA" id="ARBA00022640"/>
    </source>
</evidence>
<feature type="transmembrane region" description="Helical" evidence="11">
    <location>
        <begin position="362"/>
        <end position="383"/>
    </location>
</feature>
<evidence type="ECO:0000256" key="8">
    <source>
        <dbReference type="ARBA" id="ARBA00022989"/>
    </source>
</evidence>
<keyword evidence="6 11" id="KW-0812">Transmembrane</keyword>